<protein>
    <submittedName>
        <fullName evidence="3">Uncharacterized protein</fullName>
    </submittedName>
</protein>
<reference evidence="3" key="1">
    <citation type="submission" date="2022-11" db="EMBL/GenBank/DDBJ databases">
        <title>Centuries of genome instability and evolution in soft-shell clam transmissible cancer (bioRxiv).</title>
        <authorList>
            <person name="Hart S.F.M."/>
            <person name="Yonemitsu M.A."/>
            <person name="Giersch R.M."/>
            <person name="Beal B.F."/>
            <person name="Arriagada G."/>
            <person name="Davis B.W."/>
            <person name="Ostrander E.A."/>
            <person name="Goff S.P."/>
            <person name="Metzger M.J."/>
        </authorList>
    </citation>
    <scope>NUCLEOTIDE SEQUENCE</scope>
    <source>
        <strain evidence="3">MELC-2E11</strain>
        <tissue evidence="3">Siphon/mantle</tissue>
    </source>
</reference>
<dbReference type="EMBL" id="CP111023">
    <property type="protein sequence ID" value="WAR21069.1"/>
    <property type="molecule type" value="Genomic_DNA"/>
</dbReference>
<evidence type="ECO:0000256" key="1">
    <source>
        <dbReference type="SAM" id="MobiDB-lite"/>
    </source>
</evidence>
<evidence type="ECO:0000256" key="2">
    <source>
        <dbReference type="SAM" id="Phobius"/>
    </source>
</evidence>
<name>A0ABY7FIS1_MYAAR</name>
<keyword evidence="4" id="KW-1185">Reference proteome</keyword>
<keyword evidence="2" id="KW-0812">Transmembrane</keyword>
<keyword evidence="2" id="KW-1133">Transmembrane helix</keyword>
<proteinExistence type="predicted"/>
<organism evidence="3 4">
    <name type="scientific">Mya arenaria</name>
    <name type="common">Soft-shell clam</name>
    <dbReference type="NCBI Taxonomy" id="6604"/>
    <lineage>
        <taxon>Eukaryota</taxon>
        <taxon>Metazoa</taxon>
        <taxon>Spiralia</taxon>
        <taxon>Lophotrochozoa</taxon>
        <taxon>Mollusca</taxon>
        <taxon>Bivalvia</taxon>
        <taxon>Autobranchia</taxon>
        <taxon>Heteroconchia</taxon>
        <taxon>Euheterodonta</taxon>
        <taxon>Imparidentia</taxon>
        <taxon>Neoheterodontei</taxon>
        <taxon>Myida</taxon>
        <taxon>Myoidea</taxon>
        <taxon>Myidae</taxon>
        <taxon>Mya</taxon>
    </lineage>
</organism>
<evidence type="ECO:0000313" key="4">
    <source>
        <dbReference type="Proteomes" id="UP001164746"/>
    </source>
</evidence>
<accession>A0ABY7FIS1</accession>
<keyword evidence="2" id="KW-0472">Membrane</keyword>
<evidence type="ECO:0000313" key="3">
    <source>
        <dbReference type="EMBL" id="WAR21069.1"/>
    </source>
</evidence>
<sequence>MTSNHDNSYTPTKPANGTMEDGVQLLSFTPSNGNPSPAKRRNGPASEEEKEKLYFQDYKLNTEESKDSVYRSEFMFYLGIVSQVSNAIISFINTFFQFGGQASTRRIAIALFMMVIIFIFTVILAMIDTSASCAGVYQNSTFGQAAILPMKYINAIVLGTARPTLALLLCTTSL</sequence>
<feature type="transmembrane region" description="Helical" evidence="2">
    <location>
        <begin position="74"/>
        <end position="96"/>
    </location>
</feature>
<dbReference type="Proteomes" id="UP001164746">
    <property type="component" value="Chromosome 12"/>
</dbReference>
<feature type="compositionally biased region" description="Polar residues" evidence="1">
    <location>
        <begin position="26"/>
        <end position="35"/>
    </location>
</feature>
<feature type="compositionally biased region" description="Polar residues" evidence="1">
    <location>
        <begin position="1"/>
        <end position="15"/>
    </location>
</feature>
<gene>
    <name evidence="3" type="ORF">MAR_015043</name>
</gene>
<feature type="region of interest" description="Disordered" evidence="1">
    <location>
        <begin position="1"/>
        <end position="49"/>
    </location>
</feature>
<feature type="transmembrane region" description="Helical" evidence="2">
    <location>
        <begin position="108"/>
        <end position="127"/>
    </location>
</feature>